<reference evidence="2" key="1">
    <citation type="submission" date="2016-10" db="EMBL/GenBank/DDBJ databases">
        <authorList>
            <person name="Varghese N."/>
            <person name="Submissions S."/>
        </authorList>
    </citation>
    <scope>NUCLEOTIDE SEQUENCE [LARGE SCALE GENOMIC DNA]</scope>
    <source>
        <strain evidence="2">DSM 5463</strain>
    </source>
</reference>
<protein>
    <submittedName>
        <fullName evidence="1">Uncharacterized protein</fullName>
    </submittedName>
</protein>
<dbReference type="EMBL" id="FNUK01000005">
    <property type="protein sequence ID" value="SEF60004.1"/>
    <property type="molecule type" value="Genomic_DNA"/>
</dbReference>
<name>A0A1H5TB69_9CLOT</name>
<evidence type="ECO:0000313" key="1">
    <source>
        <dbReference type="EMBL" id="SEF60004.1"/>
    </source>
</evidence>
<dbReference type="Proteomes" id="UP000242850">
    <property type="component" value="Unassembled WGS sequence"/>
</dbReference>
<evidence type="ECO:0000313" key="2">
    <source>
        <dbReference type="Proteomes" id="UP000242850"/>
    </source>
</evidence>
<sequence length="230" mass="25761">MKKFIISVLIFTISFTNWTSCLAKARKITNSPKKTVSRSYARKTTKKPKHKKIASTKKATYSTISRRIVASRGTSNYGELLDWTYVNRIFPIGSMAKIFDISTGKSFYIIRTYGHLHADVEAASKEDTEIIKSIWNGFSWERRPVIVEVNGRRIAASMTAMPHAGIDSQPAGQIVSNRSGGYGTGENLDKIKGNGMDGHMDIHFLNSRRHKDGAIDPEHQQMIKRAAGLR</sequence>
<dbReference type="OrthoDB" id="529831at2"/>
<organism evidence="1 2">
    <name type="scientific">Caloramator fervidus</name>
    <dbReference type="NCBI Taxonomy" id="29344"/>
    <lineage>
        <taxon>Bacteria</taxon>
        <taxon>Bacillati</taxon>
        <taxon>Bacillota</taxon>
        <taxon>Clostridia</taxon>
        <taxon>Eubacteriales</taxon>
        <taxon>Clostridiaceae</taxon>
        <taxon>Caloramator</taxon>
    </lineage>
</organism>
<accession>A0A1H5TB69</accession>
<proteinExistence type="predicted"/>
<gene>
    <name evidence="1" type="ORF">SAMN05660865_00588</name>
</gene>
<keyword evidence="2" id="KW-1185">Reference proteome</keyword>
<dbReference type="RefSeq" id="WP_103895590.1">
    <property type="nucleotide sequence ID" value="NZ_FNUK01000005.1"/>
</dbReference>
<dbReference type="AlphaFoldDB" id="A0A1H5TB69"/>